<gene>
    <name evidence="1" type="ORF">B1C78_00630</name>
</gene>
<organism evidence="1 2">
    <name type="scientific">Thioalkalivibrio denitrificans</name>
    <dbReference type="NCBI Taxonomy" id="108003"/>
    <lineage>
        <taxon>Bacteria</taxon>
        <taxon>Pseudomonadati</taxon>
        <taxon>Pseudomonadota</taxon>
        <taxon>Gammaproteobacteria</taxon>
        <taxon>Chromatiales</taxon>
        <taxon>Ectothiorhodospiraceae</taxon>
        <taxon>Thioalkalivibrio</taxon>
    </lineage>
</organism>
<dbReference type="STRING" id="108003.B1C78_00630"/>
<accession>A0A1V3NVN3</accession>
<reference evidence="1 2" key="1">
    <citation type="submission" date="2017-02" db="EMBL/GenBank/DDBJ databases">
        <title>Genomic diversity within the haloalkaliphilic genus Thioalkalivibrio.</title>
        <authorList>
            <person name="Ahn A.-C."/>
            <person name="Meier-Kolthoff J."/>
            <person name="Overmars L."/>
            <person name="Richter M."/>
            <person name="Woyke T."/>
            <person name="Sorokin D.Y."/>
            <person name="Muyzer G."/>
        </authorList>
    </citation>
    <scope>NUCLEOTIDE SEQUENCE [LARGE SCALE GENOMIC DNA]</scope>
    <source>
        <strain evidence="1 2">ALJD</strain>
    </source>
</reference>
<dbReference type="Proteomes" id="UP000189462">
    <property type="component" value="Unassembled WGS sequence"/>
</dbReference>
<keyword evidence="2" id="KW-1185">Reference proteome</keyword>
<dbReference type="EMBL" id="MVBK01000001">
    <property type="protein sequence ID" value="OOG28872.1"/>
    <property type="molecule type" value="Genomic_DNA"/>
</dbReference>
<evidence type="ECO:0000313" key="2">
    <source>
        <dbReference type="Proteomes" id="UP000189462"/>
    </source>
</evidence>
<evidence type="ECO:0000313" key="1">
    <source>
        <dbReference type="EMBL" id="OOG28872.1"/>
    </source>
</evidence>
<protein>
    <submittedName>
        <fullName evidence="1">Uncharacterized protein</fullName>
    </submittedName>
</protein>
<name>A0A1V3NVN3_9GAMM</name>
<proteinExistence type="predicted"/>
<dbReference type="AlphaFoldDB" id="A0A1V3NVN3"/>
<comment type="caution">
    <text evidence="1">The sequence shown here is derived from an EMBL/GenBank/DDBJ whole genome shotgun (WGS) entry which is preliminary data.</text>
</comment>
<sequence length="145" mass="16629">MRSRAAVLALQLAKRYGLDECIMPTPANGMGYLVDLPSQPFDDTRVDALKRWTWWSLFSTSEINAETIRMAEIPPGYMTRGPQAGQIVQRPDWDRVAGHYLHSPEVDDRDFELLVQLWSTGRMIRRLAEDPAGNDLWELPSDERI</sequence>